<keyword evidence="5 15" id="KW-0521">NADP</keyword>
<dbReference type="Pfam" id="PF22235">
    <property type="entry name" value="FAS1_thioest_ins"/>
    <property type="match status" value="1"/>
</dbReference>
<comment type="catalytic activity">
    <reaction evidence="1">
        <text>a (3R)-hydroxyacyl-[ACP] = a (2E)-enoyl-[ACP] + H2O</text>
        <dbReference type="Rhea" id="RHEA:13097"/>
        <dbReference type="Rhea" id="RHEA-COMP:9925"/>
        <dbReference type="Rhea" id="RHEA-COMP:9945"/>
        <dbReference type="ChEBI" id="CHEBI:15377"/>
        <dbReference type="ChEBI" id="CHEBI:78784"/>
        <dbReference type="ChEBI" id="CHEBI:78827"/>
        <dbReference type="EC" id="4.2.1.59"/>
    </reaction>
</comment>
<feature type="domain" description="Malonyl-CoA:ACP transacylase (MAT)" evidence="18">
    <location>
        <begin position="1779"/>
        <end position="2031"/>
    </location>
</feature>
<keyword evidence="8" id="KW-0456">Lyase</keyword>
<dbReference type="GO" id="GO:0006633">
    <property type="term" value="P:fatty acid biosynthetic process"/>
    <property type="evidence" value="ECO:0007669"/>
    <property type="project" value="InterPro"/>
</dbReference>
<evidence type="ECO:0000256" key="14">
    <source>
        <dbReference type="ARBA" id="ARBA00048835"/>
    </source>
</evidence>
<evidence type="ECO:0000256" key="1">
    <source>
        <dbReference type="ARBA" id="ARBA00001055"/>
    </source>
</evidence>
<dbReference type="GO" id="GO:0005835">
    <property type="term" value="C:fatty acid synthase complex"/>
    <property type="evidence" value="ECO:0007669"/>
    <property type="project" value="UniProtKB-UniRule"/>
</dbReference>
<evidence type="ECO:0000256" key="13">
    <source>
        <dbReference type="ARBA" id="ARBA00048572"/>
    </source>
</evidence>
<dbReference type="SUPFAM" id="SSF52151">
    <property type="entry name" value="FabD/lysophospholipase-like"/>
    <property type="match status" value="2"/>
</dbReference>
<comment type="catalytic activity">
    <reaction evidence="10">
        <text>acetyl-CoA + n malonyl-CoA + 2n NADPH + 4n H(+) = a long-chain-acyl-CoA + n CoA + n CO2 + 2n NADP(+).</text>
        <dbReference type="EC" id="2.3.1.86"/>
    </reaction>
</comment>
<feature type="active site" description="For malonyltransferase activity" evidence="16">
    <location>
        <position position="1919"/>
    </location>
</feature>
<keyword evidence="3 15" id="KW-0808">Transferase</keyword>
<feature type="region of interest" description="Disordered" evidence="17">
    <location>
        <begin position="154"/>
        <end position="180"/>
    </location>
</feature>
<dbReference type="InterPro" id="IPR016452">
    <property type="entry name" value="Fas1/AflB-like"/>
</dbReference>
<dbReference type="InterPro" id="IPR013565">
    <property type="entry name" value="Fas1/AflB-like_central"/>
</dbReference>
<dbReference type="GO" id="GO:0004318">
    <property type="term" value="F:enoyl-[acyl-carrier-protein] reductase (NADH) activity"/>
    <property type="evidence" value="ECO:0007669"/>
    <property type="project" value="UniProtKB-UniRule"/>
</dbReference>
<keyword evidence="20" id="KW-1185">Reference proteome</keyword>
<dbReference type="Pfam" id="PF13452">
    <property type="entry name" value="FAS1_DH_region"/>
    <property type="match status" value="1"/>
</dbReference>
<dbReference type="Gene3D" id="3.40.366.10">
    <property type="entry name" value="Malonyl-Coenzyme A Acyl Carrier Protein, domain 2"/>
    <property type="match status" value="3"/>
</dbReference>
<dbReference type="PIRSF" id="PIRSF005562">
    <property type="entry name" value="FAS_yeast_beta"/>
    <property type="match status" value="1"/>
</dbReference>
<dbReference type="Pfam" id="PF08354">
    <property type="entry name" value="Fas1-AflB-like_hel"/>
    <property type="match status" value="1"/>
</dbReference>
<dbReference type="RefSeq" id="XP_025598063.1">
    <property type="nucleotide sequence ID" value="XM_025742403.1"/>
</dbReference>
<dbReference type="Pfam" id="PF17951">
    <property type="entry name" value="FAS_meander"/>
    <property type="match status" value="1"/>
</dbReference>
<feature type="active site" description="For acetyltransferase activity" evidence="16">
    <location>
        <position position="379"/>
    </location>
</feature>
<evidence type="ECO:0000256" key="16">
    <source>
        <dbReference type="PIRSR" id="PIRSR005562-1"/>
    </source>
</evidence>
<name>A0A316Z9U4_9BASI</name>
<dbReference type="GO" id="GO:0019171">
    <property type="term" value="F:(3R)-hydroxyacyl-[acyl-carrier-protein] dehydratase activity"/>
    <property type="evidence" value="ECO:0007669"/>
    <property type="project" value="UniProtKB-EC"/>
</dbReference>
<dbReference type="GO" id="GO:0004314">
    <property type="term" value="F:[acyl-carrier-protein] S-malonyltransferase activity"/>
    <property type="evidence" value="ECO:0007669"/>
    <property type="project" value="UniProtKB-EC"/>
</dbReference>
<protein>
    <recommendedName>
        <fullName evidence="18">Malonyl-CoA:ACP transacylase (MAT) domain-containing protein</fullName>
    </recommendedName>
</protein>
<gene>
    <name evidence="19" type="ORF">FA09DRAFT_329951</name>
</gene>
<dbReference type="CDD" id="cd03447">
    <property type="entry name" value="FAS_MaoC"/>
    <property type="match status" value="1"/>
</dbReference>
<keyword evidence="9" id="KW-0511">Multifunctional enzyme</keyword>
<dbReference type="GO" id="GO:0016297">
    <property type="term" value="F:fatty acyl-[ACP] hydrolase activity"/>
    <property type="evidence" value="ECO:0007669"/>
    <property type="project" value="UniProtKB-EC"/>
</dbReference>
<dbReference type="Gene3D" id="3.30.1120.100">
    <property type="match status" value="1"/>
</dbReference>
<feature type="compositionally biased region" description="Low complexity" evidence="17">
    <location>
        <begin position="154"/>
        <end position="179"/>
    </location>
</feature>
<dbReference type="PANTHER" id="PTHR10982:SF21">
    <property type="entry name" value="FATTY ACID SYNTHASE SUBUNIT BETA"/>
    <property type="match status" value="1"/>
</dbReference>
<evidence type="ECO:0000313" key="20">
    <source>
        <dbReference type="Proteomes" id="UP000245946"/>
    </source>
</evidence>
<dbReference type="GO" id="GO:0004321">
    <property type="term" value="F:fatty-acyl-CoA synthase activity"/>
    <property type="evidence" value="ECO:0007669"/>
    <property type="project" value="UniProtKB-EC"/>
</dbReference>
<evidence type="ECO:0000256" key="7">
    <source>
        <dbReference type="ARBA" id="ARBA00023027"/>
    </source>
</evidence>
<comment type="catalytic activity">
    <reaction evidence="11">
        <text>holo-[ACP] + malonyl-CoA = malonyl-[ACP] + CoA</text>
        <dbReference type="Rhea" id="RHEA:41792"/>
        <dbReference type="Rhea" id="RHEA-COMP:9623"/>
        <dbReference type="Rhea" id="RHEA-COMP:9685"/>
        <dbReference type="ChEBI" id="CHEBI:57287"/>
        <dbReference type="ChEBI" id="CHEBI:57384"/>
        <dbReference type="ChEBI" id="CHEBI:64479"/>
        <dbReference type="ChEBI" id="CHEBI:78449"/>
        <dbReference type="EC" id="2.3.1.39"/>
    </reaction>
</comment>
<evidence type="ECO:0000256" key="15">
    <source>
        <dbReference type="PIRNR" id="PIRNR005562"/>
    </source>
</evidence>
<dbReference type="InterPro" id="IPR029069">
    <property type="entry name" value="HotDog_dom_sf"/>
</dbReference>
<dbReference type="InterPro" id="IPR001227">
    <property type="entry name" value="Ac_transferase_dom_sf"/>
</dbReference>
<dbReference type="InterPro" id="IPR039569">
    <property type="entry name" value="FAS1-like_DH_region"/>
</dbReference>
<dbReference type="InterPro" id="IPR003965">
    <property type="entry name" value="Fatty_acid_synthase"/>
</dbReference>
<dbReference type="GO" id="GO:0004313">
    <property type="term" value="F:[acyl-carrier-protein] S-acetyltransferase activity"/>
    <property type="evidence" value="ECO:0007669"/>
    <property type="project" value="UniProtKB-EC"/>
</dbReference>
<comment type="catalytic activity">
    <reaction evidence="14">
        <text>holo-[ACP] + acetyl-CoA = acetyl-[ACP] + CoA</text>
        <dbReference type="Rhea" id="RHEA:41788"/>
        <dbReference type="Rhea" id="RHEA-COMP:9621"/>
        <dbReference type="Rhea" id="RHEA-COMP:9685"/>
        <dbReference type="ChEBI" id="CHEBI:57287"/>
        <dbReference type="ChEBI" id="CHEBI:57288"/>
        <dbReference type="ChEBI" id="CHEBI:64479"/>
        <dbReference type="ChEBI" id="CHEBI:78446"/>
        <dbReference type="EC" id="2.3.1.38"/>
    </reaction>
</comment>
<evidence type="ECO:0000256" key="2">
    <source>
        <dbReference type="ARBA" id="ARBA00010009"/>
    </source>
</evidence>
<dbReference type="GO" id="GO:0004312">
    <property type="term" value="F:fatty acid synthase activity"/>
    <property type="evidence" value="ECO:0007669"/>
    <property type="project" value="InterPro"/>
</dbReference>
<dbReference type="Pfam" id="PF16073">
    <property type="entry name" value="SAT"/>
    <property type="match status" value="1"/>
</dbReference>
<dbReference type="EMBL" id="KZ819293">
    <property type="protein sequence ID" value="PWN97784.1"/>
    <property type="molecule type" value="Genomic_DNA"/>
</dbReference>
<dbReference type="InterPro" id="IPR002539">
    <property type="entry name" value="MaoC-like_dom"/>
</dbReference>
<evidence type="ECO:0000256" key="3">
    <source>
        <dbReference type="ARBA" id="ARBA00022679"/>
    </source>
</evidence>
<sequence>MASSRDAVLPPVPGAPGLSAGSAPSDDDYVDIRASPLLASGHLAETALRPIQLSTRVSQVRVPVPTAPYEAWITAIVVRDDFHRGLAAAGKDGAAEAAAPAPPAEEDDVDDDEETRAANQARRNAALAATQLEGRVVLAARFLGYLAGKLNGSASTAASGSGSSSGSSGRSASPAAKAGTPSHEGNILQCAWAAFNQQFLAAAHTDVHALTARLDAALRTEVLCSYYDALVVLEHSGGLVPALPTPKLLALAEQGETEIFAVFGGQGTNEVYFDELQELYNTYRALVAPTLQAASAVLQSLVEEATLAGFGSYYTHGADVFGWLSGRVPRPPVAYFASIPLSLPLIGLTQLTQYLVACRASGLSPGEFRARVKGATGHSQGVVSAIVLAASESEESFALNVIKGLRLLFHIGKRGQEGFPRLSLDAALVADAVAGGEGEPTPMLSVQGLTQKALDAAVAAVNKHNEAAHKIDISLFNGPTSFVVTGPPRSLFGLVGHLRAKRADPDADQSKLVYSKRKAVFNMRFLPVGVPYHSRHLEGAADKVVELDLQRDELWSAGELRTAVHNTYDGSNLATYDSASIVRSACDQIFTQHIHWLKACNVPASTTHCVDFGTGGLSGIGGLTLRNLEGRGVRVVTVSGRHRYSAELYDVASVQREQSWDAFAPKLARTANGLQLDTPLARILGRPPITVAGMTPSTVQAGFNAATANAGYHIELAGGGHYSASDLRRKIDTLQSLVQPGVGFTLNSLYINQRQFTVQFPEWLAMRREGYPLQGFTCAAGIPSPEKAKEIIDGLKTAGLRHMTLKPGSASGIKQVCAIAAQNPSFGIILCWTGGRAGGHHSSEDEDAPLAALYSRIRQQRNIALMVGGGFGEASGADFAPYLDGSWSAKHGLPPAPVDGVVYGSWAMLASDSHTSAAVRELMVAAPGCDDSNWEQTHAAKGNKSGIISVISELGERIHVIENRGTRLWRKLDDELFSLKTSAKRDEYLAKNKKVIVKALNADFAKVWFPARDGQPLDDLSEMTYREVALRLVELCFVAHQGRWIDPSYRQTVGEFLRRCEERAATRDGPSVLQSFAVLDKEPAAFVQRFFDEHYPARLGLLGGEDVAFLLALVTRRGAKPPPFIPALDGSFQTYFKKDSLWQSEDLDAVPGQDAQRVFILHGPVAAQHAKRSDQPIKDMLDGVQKGLIQHVLQQYYGGDESKVPYADYLGPQAPDVDEAGLLARCGISKQGDAAKATYSLGSVLPPADEWLEVLAGHGETWMRALLRSVSVVQGSSYADNPIARILSPRRGQVVEVSYDSNGAPLGLVVRGSARSYGPHKPEFKAVEISRADELINVTLFEDVEDRAVPLPLQFRYVPSQPFAPIHEVMSGRNERIADFYRGVWSLDAVPKDTTVFTSPPKEVEAEDIRAFSRAVSLANEEYVTAASAPLDWSIRAGWRSLMAAAMSVPDSSLLDLVHLSNSFKRVAAPLRPGDVCSSRAEVTSVKIGPTGKSVVVRGVVLRHENGEPVPAVEVTSSFFFRGSFKDYASTFTRSSETYRVELKSASDVSVLLAKEWFSATGTLTPGVPLEMQVDSEMRYAGDSSSFSAVGVSGGVYMRDANDGKRVRVGEIAYDAEGKSYGNPVVEYIKRLGGSTLGPIPLEGGGYSLLTGAEAHTWTAPATNAPYSAASGDYNPIHINPYFSDLAGLPGTITHGMHSSAAVRRIVEEIAAEGHADRFRSFDANFTGMVLPGDELTIGLRHVAMRDGRKIIRVEATNQRGDKVLDGEATVDQAPTVYTFTGQGSQAVGMGMDLYESSPVARAIWERAERHLQTTMGISVLDIVRNNPKSHTCHFGGVAGARIRNQFMSMTFEAPDGTTRPLFPEITTQSTSYTFNSPDGLLFMTSFAQVSIVLVEMSAFQDMQSRGMVDPAAPYAGHSLGEYAALASGGTLTVEQVCDVCMRRGLTMERAVARDAEGRTDYALMAVAPARLQLTDEMLMHIITEIDAIEGCFLQGINFNVSTLQTVVAGNLRGLQTLTHTLNAIAKATRG</sequence>
<dbReference type="PRINTS" id="PR01483">
    <property type="entry name" value="FASYNTHASE"/>
</dbReference>
<dbReference type="Pfam" id="PF00698">
    <property type="entry name" value="Acyl_transf_1"/>
    <property type="match status" value="1"/>
</dbReference>
<evidence type="ECO:0000256" key="9">
    <source>
        <dbReference type="ARBA" id="ARBA00023268"/>
    </source>
</evidence>
<evidence type="ECO:0000259" key="18">
    <source>
        <dbReference type="SMART" id="SM00827"/>
    </source>
</evidence>
<organism evidence="19 20">
    <name type="scientific">Tilletiopsis washingtonensis</name>
    <dbReference type="NCBI Taxonomy" id="58919"/>
    <lineage>
        <taxon>Eukaryota</taxon>
        <taxon>Fungi</taxon>
        <taxon>Dikarya</taxon>
        <taxon>Basidiomycota</taxon>
        <taxon>Ustilaginomycotina</taxon>
        <taxon>Exobasidiomycetes</taxon>
        <taxon>Entylomatales</taxon>
        <taxon>Entylomatales incertae sedis</taxon>
        <taxon>Tilletiopsis</taxon>
    </lineage>
</organism>
<dbReference type="Gene3D" id="1.20.930.70">
    <property type="match status" value="1"/>
</dbReference>
<dbReference type="Proteomes" id="UP000245946">
    <property type="component" value="Unassembled WGS sequence"/>
</dbReference>
<dbReference type="Gene3D" id="1.20.1050.120">
    <property type="match status" value="1"/>
</dbReference>
<feature type="compositionally biased region" description="Acidic residues" evidence="17">
    <location>
        <begin position="104"/>
        <end position="114"/>
    </location>
</feature>
<evidence type="ECO:0000256" key="10">
    <source>
        <dbReference type="ARBA" id="ARBA00048237"/>
    </source>
</evidence>
<evidence type="ECO:0000256" key="6">
    <source>
        <dbReference type="ARBA" id="ARBA00023002"/>
    </source>
</evidence>
<dbReference type="SMART" id="SM00827">
    <property type="entry name" value="PKS_AT"/>
    <property type="match status" value="1"/>
</dbReference>
<evidence type="ECO:0000256" key="5">
    <source>
        <dbReference type="ARBA" id="ARBA00022857"/>
    </source>
</evidence>
<dbReference type="Gene3D" id="3.20.20.70">
    <property type="entry name" value="Aldolase class I"/>
    <property type="match status" value="2"/>
</dbReference>
<dbReference type="Pfam" id="PF01575">
    <property type="entry name" value="MaoC_dehydratas"/>
    <property type="match status" value="1"/>
</dbReference>
<dbReference type="OrthoDB" id="4251012at2759"/>
<dbReference type="InterPro" id="IPR040883">
    <property type="entry name" value="FAS_meander"/>
</dbReference>
<dbReference type="InterPro" id="IPR032088">
    <property type="entry name" value="SAT"/>
</dbReference>
<evidence type="ECO:0000256" key="11">
    <source>
        <dbReference type="ARBA" id="ARBA00048462"/>
    </source>
</evidence>
<dbReference type="Gene3D" id="6.10.60.10">
    <property type="match status" value="1"/>
</dbReference>
<dbReference type="InterPro" id="IPR016035">
    <property type="entry name" value="Acyl_Trfase/lysoPLipase"/>
</dbReference>
<proteinExistence type="inferred from homology"/>
<dbReference type="Gene3D" id="3.10.129.10">
    <property type="entry name" value="Hotdog Thioesterase"/>
    <property type="match status" value="1"/>
</dbReference>
<dbReference type="GeneID" id="37269947"/>
<dbReference type="InterPro" id="IPR050830">
    <property type="entry name" value="Fungal_FAS"/>
</dbReference>
<comment type="catalytic activity">
    <reaction evidence="13">
        <text>a 2,3-saturated acyl-[ACP] + NAD(+) = a (2E)-enoyl-[ACP] + NADH + H(+)</text>
        <dbReference type="Rhea" id="RHEA:10240"/>
        <dbReference type="Rhea" id="RHEA-COMP:9925"/>
        <dbReference type="Rhea" id="RHEA-COMP:9926"/>
        <dbReference type="ChEBI" id="CHEBI:15378"/>
        <dbReference type="ChEBI" id="CHEBI:57540"/>
        <dbReference type="ChEBI" id="CHEBI:57945"/>
        <dbReference type="ChEBI" id="CHEBI:78784"/>
        <dbReference type="ChEBI" id="CHEBI:78785"/>
        <dbReference type="EC" id="1.3.1.9"/>
    </reaction>
</comment>
<dbReference type="Gene3D" id="6.20.240.10">
    <property type="match status" value="1"/>
</dbReference>
<evidence type="ECO:0000256" key="8">
    <source>
        <dbReference type="ARBA" id="ARBA00023239"/>
    </source>
</evidence>
<dbReference type="PANTHER" id="PTHR10982">
    <property type="entry name" value="MALONYL COA-ACYL CARRIER PROTEIN TRANSACYLASE"/>
    <property type="match status" value="1"/>
</dbReference>
<dbReference type="FunFam" id="3.40.366.10:FF:000006">
    <property type="entry name" value="Fatty acid synthase beta subunit dehydratase"/>
    <property type="match status" value="1"/>
</dbReference>
<evidence type="ECO:0000256" key="4">
    <source>
        <dbReference type="ARBA" id="ARBA00022801"/>
    </source>
</evidence>
<comment type="catalytic activity">
    <reaction evidence="12">
        <text>(9Z)-octadecenoyl-[ACP] + H2O = (9Z)-octadecenoate + holo-[ACP] + H(+)</text>
        <dbReference type="Rhea" id="RHEA:15057"/>
        <dbReference type="Rhea" id="RHEA-COMP:9685"/>
        <dbReference type="Rhea" id="RHEA-COMP:9924"/>
        <dbReference type="ChEBI" id="CHEBI:15377"/>
        <dbReference type="ChEBI" id="CHEBI:15378"/>
        <dbReference type="ChEBI" id="CHEBI:30823"/>
        <dbReference type="ChEBI" id="CHEBI:64479"/>
        <dbReference type="ChEBI" id="CHEBI:78783"/>
        <dbReference type="EC" id="3.1.2.14"/>
    </reaction>
</comment>
<evidence type="ECO:0000256" key="17">
    <source>
        <dbReference type="SAM" id="MobiDB-lite"/>
    </source>
</evidence>
<keyword evidence="7 15" id="KW-0520">NAD</keyword>
<comment type="similarity">
    <text evidence="2 15">Belongs to the fungal fatty acid synthetase subunit beta family.</text>
</comment>
<evidence type="ECO:0000256" key="12">
    <source>
        <dbReference type="ARBA" id="ARBA00048536"/>
    </source>
</evidence>
<dbReference type="STRING" id="58919.A0A316Z9U4"/>
<feature type="region of interest" description="Disordered" evidence="17">
    <location>
        <begin position="92"/>
        <end position="122"/>
    </location>
</feature>
<evidence type="ECO:0000313" key="19">
    <source>
        <dbReference type="EMBL" id="PWN97784.1"/>
    </source>
</evidence>
<dbReference type="InterPro" id="IPR013785">
    <property type="entry name" value="Aldolase_TIM"/>
</dbReference>
<feature type="region of interest" description="Disordered" evidence="17">
    <location>
        <begin position="1"/>
        <end position="26"/>
    </location>
</feature>
<accession>A0A316Z9U4</accession>
<dbReference type="InterPro" id="IPR014043">
    <property type="entry name" value="Acyl_transferase_dom"/>
</dbReference>
<keyword evidence="4 15" id="KW-0378">Hydrolase</keyword>
<dbReference type="SUPFAM" id="SSF54637">
    <property type="entry name" value="Thioesterase/thiol ester dehydrase-isomerase"/>
    <property type="match status" value="2"/>
</dbReference>
<dbReference type="SUPFAM" id="SSF51412">
    <property type="entry name" value="Inosine monophosphate dehydrogenase (IMPDH)"/>
    <property type="match status" value="1"/>
</dbReference>
<keyword evidence="6 15" id="KW-0560">Oxidoreductase</keyword>
<reference evidence="19 20" key="1">
    <citation type="journal article" date="2018" name="Mol. Biol. Evol.">
        <title>Broad Genomic Sampling Reveals a Smut Pathogenic Ancestry of the Fungal Clade Ustilaginomycotina.</title>
        <authorList>
            <person name="Kijpornyongpan T."/>
            <person name="Mondo S.J."/>
            <person name="Barry K."/>
            <person name="Sandor L."/>
            <person name="Lee J."/>
            <person name="Lipzen A."/>
            <person name="Pangilinan J."/>
            <person name="LaButti K."/>
            <person name="Hainaut M."/>
            <person name="Henrissat B."/>
            <person name="Grigoriev I.V."/>
            <person name="Spatafora J.W."/>
            <person name="Aime M.C."/>
        </authorList>
    </citation>
    <scope>NUCLEOTIDE SEQUENCE [LARGE SCALE GENOMIC DNA]</scope>
    <source>
        <strain evidence="19 20">MCA 4186</strain>
    </source>
</reference>